<organism evidence="1 2">
    <name type="scientific">Parabacteroides distasonis CL09T03C24</name>
    <dbReference type="NCBI Taxonomy" id="999417"/>
    <lineage>
        <taxon>Bacteria</taxon>
        <taxon>Pseudomonadati</taxon>
        <taxon>Bacteroidota</taxon>
        <taxon>Bacteroidia</taxon>
        <taxon>Bacteroidales</taxon>
        <taxon>Tannerellaceae</taxon>
        <taxon>Parabacteroides</taxon>
    </lineage>
</organism>
<evidence type="ECO:0000313" key="1">
    <source>
        <dbReference type="EMBL" id="EKN28287.1"/>
    </source>
</evidence>
<sequence length="125" mass="14593">MFVKYSQKQGAAICFAVGFNDVVSENAITLTFCLKIRDYDDRAFLRIEEIGSALWSNYPFYPVFLHEYLCWETKVMGLGNAKASVRQRYRMCLAIYTVEIGYATYRNGRRIRMKSAFLLHKYEIG</sequence>
<dbReference type="Proteomes" id="UP000006262">
    <property type="component" value="Unassembled WGS sequence"/>
</dbReference>
<proteinExistence type="predicted"/>
<reference evidence="1 2" key="1">
    <citation type="submission" date="2012-02" db="EMBL/GenBank/DDBJ databases">
        <title>The Genome Sequence of Parabacteroides distasonis CL09T03C24.</title>
        <authorList>
            <consortium name="The Broad Institute Genome Sequencing Platform"/>
            <person name="Earl A."/>
            <person name="Ward D."/>
            <person name="Feldgarden M."/>
            <person name="Gevers D."/>
            <person name="Zitomersky N.L."/>
            <person name="Coyne M.J."/>
            <person name="Comstock L.E."/>
            <person name="Young S.K."/>
            <person name="Zeng Q."/>
            <person name="Gargeya S."/>
            <person name="Fitzgerald M."/>
            <person name="Haas B."/>
            <person name="Abouelleil A."/>
            <person name="Alvarado L."/>
            <person name="Arachchi H.M."/>
            <person name="Berlin A."/>
            <person name="Chapman S.B."/>
            <person name="Gearin G."/>
            <person name="Goldberg J."/>
            <person name="Griggs A."/>
            <person name="Gujja S."/>
            <person name="Hansen M."/>
            <person name="Heiman D."/>
            <person name="Howarth C."/>
            <person name="Larimer J."/>
            <person name="Lui A."/>
            <person name="MacDonald P.J.P."/>
            <person name="McCowen C."/>
            <person name="Montmayeur A."/>
            <person name="Murphy C."/>
            <person name="Neiman D."/>
            <person name="Pearson M."/>
            <person name="Priest M."/>
            <person name="Roberts A."/>
            <person name="Saif S."/>
            <person name="Shea T."/>
            <person name="Sisk P."/>
            <person name="Stolte C."/>
            <person name="Sykes S."/>
            <person name="Wortman J."/>
            <person name="Nusbaum C."/>
            <person name="Birren B."/>
        </authorList>
    </citation>
    <scope>NUCLEOTIDE SEQUENCE [LARGE SCALE GENOMIC DNA]</scope>
    <source>
        <strain evidence="1 2">CL09T03C24</strain>
    </source>
</reference>
<evidence type="ECO:0000313" key="2">
    <source>
        <dbReference type="Proteomes" id="UP000006262"/>
    </source>
</evidence>
<dbReference type="AlphaFoldDB" id="A0AAD2TQC7"/>
<dbReference type="EMBL" id="AGZN01000016">
    <property type="protein sequence ID" value="EKN28287.1"/>
    <property type="molecule type" value="Genomic_DNA"/>
</dbReference>
<comment type="caution">
    <text evidence="1">The sequence shown here is derived from an EMBL/GenBank/DDBJ whole genome shotgun (WGS) entry which is preliminary data.</text>
</comment>
<protein>
    <submittedName>
        <fullName evidence="1">Uncharacterized protein</fullName>
    </submittedName>
</protein>
<name>A0AAD2TQC7_PARDI</name>
<accession>A0AAD2TQC7</accession>
<gene>
    <name evidence="1" type="ORF">HMPREF1059_01629</name>
</gene>